<name>A0A4Y8U213_9MICC</name>
<comment type="caution">
    <text evidence="1">The sequence shown here is derived from an EMBL/GenBank/DDBJ whole genome shotgun (WGS) entry which is preliminary data.</text>
</comment>
<sequence length="972" mass="104961">MAETSLKIFYPSATDYVKSSTAEALQNHLQKMAATTNAAILSEIGKITQIIELTGGEDLNDFRTTGRYILRLASTAGPIANLPPWITTQNVFLLDVKAHTVGGFQYVMQDFSGLSDGSSGKASGYYRRNTSGASGALWIPWRRLDNDVAVANGGAGNANRLRVQEFRDAMGTRVTDGKAAVALRFDHGLANFNSKIRPLLEARNLPYCLALSSRGWSVSENAGVTASMVNSWNRCEVWNHGAGPSHNDASDLQTLTDQIVKGKEELQAQLPDKKIWGFIPPGVGGTNYGGFNGGDSPEAFYGTLAGQLILEHHAVSAGAFTGTAYRPLDGEVRQGMAHAGLETRSVSSLQSLVNTAIANHSGLQLMTHPSRLDESGYHTTAQLTQMLDYIVSKRDAGELVVLSPYEMMVAELFASSGGGSVPGPPGAGVPAGGEALQVIRKNAFNTTTEWATLTKSLVGLSNVDNTSDMNKPVSTMQKLALDEKADKAELDAKPSLDQIPPVIAEQAVQADYVGLLDSKSPMNGVQVLKTDSGESLQIVSHSPNGDFTAHLIEGNTATSGRDDYRIVGDIYSGKLPAKEVTYSALTTTGTFVATSEQYGYTTQVGAKWSVLVNVPFKGAEIRVHPYKDNRGGIWRYSIGGQVTEFSTYSASASRETNGQLVSSPEVSAGSQLLTAEFIGADPANPPSGGTARGWLARTPGTNQYPGQYTLVQYPDISGGWAQGTKQGIESNREFAWWIKRAATEQTARWVPYHTAQTAFNAEAPRFYDGNRELSISWLQVGQPYDATGPVSIVQHVYGRNPDEPSVNLLDIWTTTTIHPSGRLTIEGKIRVNFDIQVTNTYVLMNPVNSAVFDTVISPIGNSYPNTVAQEGTNTNLPESDWGTSWVFLSSASPDNVAAFRYNNPAETTRRGLPGKNPEGTRAWLEHRAGGQILKHYQKLWATNEIVPAGTVHRFSGDYIHQLRPNAYQEFST</sequence>
<proteinExistence type="predicted"/>
<protein>
    <submittedName>
        <fullName evidence="1">Uncharacterized protein</fullName>
    </submittedName>
</protein>
<dbReference type="EMBL" id="SPDS01000001">
    <property type="protein sequence ID" value="TFH57273.1"/>
    <property type="molecule type" value="Genomic_DNA"/>
</dbReference>
<dbReference type="Proteomes" id="UP000297638">
    <property type="component" value="Unassembled WGS sequence"/>
</dbReference>
<evidence type="ECO:0000313" key="1">
    <source>
        <dbReference type="EMBL" id="TFH57273.1"/>
    </source>
</evidence>
<accession>A0A4Y8U213</accession>
<dbReference type="Gene3D" id="3.20.20.370">
    <property type="entry name" value="Glycoside hydrolase/deacetylase"/>
    <property type="match status" value="1"/>
</dbReference>
<dbReference type="RefSeq" id="WP_134780210.1">
    <property type="nucleotide sequence ID" value="NZ_SPDS01000001.1"/>
</dbReference>
<dbReference type="GO" id="GO:0005975">
    <property type="term" value="P:carbohydrate metabolic process"/>
    <property type="evidence" value="ECO:0007669"/>
    <property type="project" value="InterPro"/>
</dbReference>
<dbReference type="SUPFAM" id="SSF88713">
    <property type="entry name" value="Glycoside hydrolase/deacetylase"/>
    <property type="match status" value="1"/>
</dbReference>
<dbReference type="InterPro" id="IPR011330">
    <property type="entry name" value="Glyco_hydro/deAcase_b/a-brl"/>
</dbReference>
<dbReference type="AlphaFoldDB" id="A0A4Y8U213"/>
<reference evidence="1 2" key="1">
    <citation type="submission" date="2019-03" db="EMBL/GenBank/DDBJ databases">
        <title>Glutamicibacter sp. LJH19 genome.</title>
        <authorList>
            <person name="Sinai Borker S."/>
            <person name="Kumar R."/>
        </authorList>
    </citation>
    <scope>NUCLEOTIDE SEQUENCE [LARGE SCALE GENOMIC DNA]</scope>
    <source>
        <strain evidence="1 2">LJH19</strain>
    </source>
</reference>
<dbReference type="CDD" id="cd19958">
    <property type="entry name" value="pyocin_knob"/>
    <property type="match status" value="1"/>
</dbReference>
<gene>
    <name evidence="1" type="ORF">EXY26_09845</name>
</gene>
<organism evidence="1 2">
    <name type="scientific">Glutamicibacter arilaitensis</name>
    <dbReference type="NCBI Taxonomy" id="256701"/>
    <lineage>
        <taxon>Bacteria</taxon>
        <taxon>Bacillati</taxon>
        <taxon>Actinomycetota</taxon>
        <taxon>Actinomycetes</taxon>
        <taxon>Micrococcales</taxon>
        <taxon>Micrococcaceae</taxon>
        <taxon>Glutamicibacter</taxon>
    </lineage>
</organism>
<evidence type="ECO:0000313" key="2">
    <source>
        <dbReference type="Proteomes" id="UP000297638"/>
    </source>
</evidence>